<comment type="caution">
    <text evidence="1">The sequence shown here is derived from an EMBL/GenBank/DDBJ whole genome shotgun (WGS) entry which is preliminary data.</text>
</comment>
<keyword evidence="2" id="KW-1185">Reference proteome</keyword>
<organism evidence="1 2">
    <name type="scientific">Eumeta variegata</name>
    <name type="common">Bagworm moth</name>
    <name type="synonym">Eumeta japonica</name>
    <dbReference type="NCBI Taxonomy" id="151549"/>
    <lineage>
        <taxon>Eukaryota</taxon>
        <taxon>Metazoa</taxon>
        <taxon>Ecdysozoa</taxon>
        <taxon>Arthropoda</taxon>
        <taxon>Hexapoda</taxon>
        <taxon>Insecta</taxon>
        <taxon>Pterygota</taxon>
        <taxon>Neoptera</taxon>
        <taxon>Endopterygota</taxon>
        <taxon>Lepidoptera</taxon>
        <taxon>Glossata</taxon>
        <taxon>Ditrysia</taxon>
        <taxon>Tineoidea</taxon>
        <taxon>Psychidae</taxon>
        <taxon>Oiketicinae</taxon>
        <taxon>Eumeta</taxon>
    </lineage>
</organism>
<accession>A0A4C1ZSW4</accession>
<evidence type="ECO:0000313" key="2">
    <source>
        <dbReference type="Proteomes" id="UP000299102"/>
    </source>
</evidence>
<dbReference type="Proteomes" id="UP000299102">
    <property type="component" value="Unassembled WGS sequence"/>
</dbReference>
<evidence type="ECO:0000313" key="1">
    <source>
        <dbReference type="EMBL" id="GBP90264.1"/>
    </source>
</evidence>
<proteinExistence type="predicted"/>
<dbReference type="EMBL" id="BGZK01002070">
    <property type="protein sequence ID" value="GBP90264.1"/>
    <property type="molecule type" value="Genomic_DNA"/>
</dbReference>
<gene>
    <name evidence="1" type="ORF">EVAR_62917_1</name>
</gene>
<sequence>MENLMERVVGHRNYHSLDKTQQRKQPPHVCILRVRYFTRRAGLATPLPSLLSEYFATQTRQKYFSSSSDDIHLSWTTYPMVVVEFVPSYSLAIPRFRTYRNKDMRFTPYLSEATRKEKTATTIQMGRYLITLDHLHNKRGINAKRECRRATREEAQRARRAPAARPVTSRKLLTHLLTAPPFAGAAAHAGCARQVTLAADSFGLSNIMQF</sequence>
<name>A0A4C1ZSW4_EUMVA</name>
<dbReference type="AlphaFoldDB" id="A0A4C1ZSW4"/>
<reference evidence="1 2" key="1">
    <citation type="journal article" date="2019" name="Commun. Biol.">
        <title>The bagworm genome reveals a unique fibroin gene that provides high tensile strength.</title>
        <authorList>
            <person name="Kono N."/>
            <person name="Nakamura H."/>
            <person name="Ohtoshi R."/>
            <person name="Tomita M."/>
            <person name="Numata K."/>
            <person name="Arakawa K."/>
        </authorList>
    </citation>
    <scope>NUCLEOTIDE SEQUENCE [LARGE SCALE GENOMIC DNA]</scope>
</reference>
<protein>
    <submittedName>
        <fullName evidence="1">Uncharacterized protein</fullName>
    </submittedName>
</protein>